<reference evidence="4" key="1">
    <citation type="journal article" date="2019" name="Int. J. Syst. Evol. Microbiol.">
        <title>The Global Catalogue of Microorganisms (GCM) 10K type strain sequencing project: providing services to taxonomists for standard genome sequencing and annotation.</title>
        <authorList>
            <consortium name="The Broad Institute Genomics Platform"/>
            <consortium name="The Broad Institute Genome Sequencing Center for Infectious Disease"/>
            <person name="Wu L."/>
            <person name="Ma J."/>
        </authorList>
    </citation>
    <scope>NUCLEOTIDE SEQUENCE [LARGE SCALE GENOMIC DNA]</scope>
    <source>
        <strain evidence="4">CGMCC 1.15043</strain>
    </source>
</reference>
<dbReference type="RefSeq" id="WP_189015928.1">
    <property type="nucleotide sequence ID" value="NZ_BMHE01000031.1"/>
</dbReference>
<sequence length="306" mass="36615">MQKISRKKTVEGTRVPGIIKNSQYFYVNVDVYEDGMVNCWELVDLDGLEEKIKRNWLIPQVPDGEIISIHGLGAFKVKSANWKYDKKSYFKYIKNIIKLLNPKLNNLYTISREEKELLQQRRVSYSPQAKEFYVKRELFYETTEGDGFTIFLRHNQRCYLANLVIYMDGSVVCYTSEFELNYRLEEIEKLFEDGTLFTNIEVPTVIHFENFGEVTFSESTYSAKPMEKFKELMDMYHKLNGHETTLESCRKMYFEYLEYPDEYARTKLKELYELIPEHERIYLGDMDSRDSDYVRIIYHPEQKREV</sequence>
<accession>A0ABQ1F1F6</accession>
<dbReference type="EMBL" id="BMHE01000031">
    <property type="protein sequence ID" value="GFZ96407.1"/>
    <property type="molecule type" value="Genomic_DNA"/>
</dbReference>
<protein>
    <submittedName>
        <fullName evidence="3">Uncharacterized protein</fullName>
    </submittedName>
</protein>
<dbReference type="InterPro" id="IPR056056">
    <property type="entry name" value="DUF7639"/>
</dbReference>
<feature type="domain" description="DUF7638" evidence="1">
    <location>
        <begin position="135"/>
        <end position="242"/>
    </location>
</feature>
<dbReference type="Pfam" id="PF24645">
    <property type="entry name" value="DUF7639"/>
    <property type="match status" value="1"/>
</dbReference>
<evidence type="ECO:0000313" key="4">
    <source>
        <dbReference type="Proteomes" id="UP000615455"/>
    </source>
</evidence>
<dbReference type="Proteomes" id="UP000615455">
    <property type="component" value="Unassembled WGS sequence"/>
</dbReference>
<comment type="caution">
    <text evidence="3">The sequence shown here is derived from an EMBL/GenBank/DDBJ whole genome shotgun (WGS) entry which is preliminary data.</text>
</comment>
<proteinExistence type="predicted"/>
<organism evidence="3 4">
    <name type="scientific">Paenibacillus marchantiophytorum</name>
    <dbReference type="NCBI Taxonomy" id="1619310"/>
    <lineage>
        <taxon>Bacteria</taxon>
        <taxon>Bacillati</taxon>
        <taxon>Bacillota</taxon>
        <taxon>Bacilli</taxon>
        <taxon>Bacillales</taxon>
        <taxon>Paenibacillaceae</taxon>
        <taxon>Paenibacillus</taxon>
    </lineage>
</organism>
<feature type="domain" description="DUF7639" evidence="2">
    <location>
        <begin position="245"/>
        <end position="301"/>
    </location>
</feature>
<dbReference type="InterPro" id="IPR056055">
    <property type="entry name" value="DUF7638"/>
</dbReference>
<feature type="domain" description="DUF7638" evidence="1">
    <location>
        <begin position="3"/>
        <end position="103"/>
    </location>
</feature>
<name>A0ABQ1F1F6_9BACL</name>
<dbReference type="Pfam" id="PF24644">
    <property type="entry name" value="DUF7638"/>
    <property type="match status" value="2"/>
</dbReference>
<evidence type="ECO:0000259" key="2">
    <source>
        <dbReference type="Pfam" id="PF24645"/>
    </source>
</evidence>
<gene>
    <name evidence="3" type="ORF">GCM10008018_48460</name>
</gene>
<evidence type="ECO:0000313" key="3">
    <source>
        <dbReference type="EMBL" id="GFZ96407.1"/>
    </source>
</evidence>
<evidence type="ECO:0000259" key="1">
    <source>
        <dbReference type="Pfam" id="PF24644"/>
    </source>
</evidence>
<keyword evidence="4" id="KW-1185">Reference proteome</keyword>